<dbReference type="PROSITE" id="PS50994">
    <property type="entry name" value="INTEGRASE"/>
    <property type="match status" value="1"/>
</dbReference>
<dbReference type="InterPro" id="IPR043128">
    <property type="entry name" value="Rev_trsase/Diguanyl_cyclase"/>
</dbReference>
<gene>
    <name evidence="2" type="primary">pol_1007</name>
    <name evidence="2" type="ORF">CK203_101973</name>
</gene>
<dbReference type="SUPFAM" id="SSF53098">
    <property type="entry name" value="Ribonuclease H-like"/>
    <property type="match status" value="2"/>
</dbReference>
<dbReference type="GO" id="GO:0004523">
    <property type="term" value="F:RNA-DNA hybrid ribonuclease activity"/>
    <property type="evidence" value="ECO:0007669"/>
    <property type="project" value="InterPro"/>
</dbReference>
<dbReference type="CDD" id="cd09274">
    <property type="entry name" value="RNase_HI_RT_Ty3"/>
    <property type="match status" value="1"/>
</dbReference>
<dbReference type="InterPro" id="IPR043502">
    <property type="entry name" value="DNA/RNA_pol_sf"/>
</dbReference>
<evidence type="ECO:0000313" key="3">
    <source>
        <dbReference type="Proteomes" id="UP000288805"/>
    </source>
</evidence>
<organism evidence="2 3">
    <name type="scientific">Vitis vinifera</name>
    <name type="common">Grape</name>
    <dbReference type="NCBI Taxonomy" id="29760"/>
    <lineage>
        <taxon>Eukaryota</taxon>
        <taxon>Viridiplantae</taxon>
        <taxon>Streptophyta</taxon>
        <taxon>Embryophyta</taxon>
        <taxon>Tracheophyta</taxon>
        <taxon>Spermatophyta</taxon>
        <taxon>Magnoliopsida</taxon>
        <taxon>eudicotyledons</taxon>
        <taxon>Gunneridae</taxon>
        <taxon>Pentapetalae</taxon>
        <taxon>rosids</taxon>
        <taxon>Vitales</taxon>
        <taxon>Vitaceae</taxon>
        <taxon>Viteae</taxon>
        <taxon>Vitis</taxon>
    </lineage>
</organism>
<dbReference type="Gene3D" id="3.30.420.10">
    <property type="entry name" value="Ribonuclease H-like superfamily/Ribonuclease H"/>
    <property type="match status" value="2"/>
</dbReference>
<dbReference type="PANTHER" id="PTHR48475">
    <property type="entry name" value="RIBONUCLEASE H"/>
    <property type="match status" value="1"/>
</dbReference>
<dbReference type="InterPro" id="IPR002156">
    <property type="entry name" value="RNaseH_domain"/>
</dbReference>
<accession>A0A438BYB8</accession>
<feature type="domain" description="Integrase catalytic" evidence="1">
    <location>
        <begin position="656"/>
        <end position="741"/>
    </location>
</feature>
<dbReference type="FunFam" id="3.30.70.270:FF:000020">
    <property type="entry name" value="Transposon Tf2-6 polyprotein-like Protein"/>
    <property type="match status" value="1"/>
</dbReference>
<dbReference type="InterPro" id="IPR036397">
    <property type="entry name" value="RNaseH_sf"/>
</dbReference>
<dbReference type="Pfam" id="PF17919">
    <property type="entry name" value="RT_RNaseH_2"/>
    <property type="match status" value="1"/>
</dbReference>
<dbReference type="CDD" id="cd09279">
    <property type="entry name" value="RNase_HI_like"/>
    <property type="match status" value="1"/>
</dbReference>
<evidence type="ECO:0000313" key="2">
    <source>
        <dbReference type="EMBL" id="RVW15989.1"/>
    </source>
</evidence>
<comment type="caution">
    <text evidence="2">The sequence shown here is derived from an EMBL/GenBank/DDBJ whole genome shotgun (WGS) entry which is preliminary data.</text>
</comment>
<dbReference type="Gene3D" id="3.30.70.270">
    <property type="match status" value="2"/>
</dbReference>
<dbReference type="SUPFAM" id="SSF56672">
    <property type="entry name" value="DNA/RNA polymerases"/>
    <property type="match status" value="1"/>
</dbReference>
<name>A0A438BYB8_VITVI</name>
<dbReference type="FunFam" id="3.30.70.270:FF:000003">
    <property type="entry name" value="Transposon Ty3-G Gag-Pol polyprotein"/>
    <property type="match status" value="1"/>
</dbReference>
<dbReference type="PANTHER" id="PTHR48475:SF1">
    <property type="entry name" value="RNASE H TYPE-1 DOMAIN-CONTAINING PROTEIN"/>
    <property type="match status" value="1"/>
</dbReference>
<sequence length="788" mass="90280">MSSLFPKGRQVRVCVDFRDLNKASPKDDFPLPHIDMLVDSTAGHPMLSFMDGFSGYNQILMALEDMNAGATYQRAATTLFHDMMHRDVEVYVDDMIVKSRDRADHLAALQRFFKRIRQFRLRLNPKKCTFGVTSGKLLGHIVSERGIEVDPEKIRVILDMPTPRTEKEIRGFLGRLQYIGRFIARLTNICEPIFHLLRKNQPTVWNDDCQRAFERIKECLLSPPVLVPPTPGRPLLLYLSVSDMALGCMLAQLDDLGKERAIYYLSKRMLEYECKYIMIERLCLAVVWATRRLRHYMTEYSVLLVSRLDPLRYLFDRPVLTGRLMRWLVLLTEFDIHYVMQKSVKGSIVADHLASLPISDDRSVDNDFPDKQIVSMTSITGSVWLAFSDHHRLTNNIVEYEACITGLETALDLGIRQLEIHGDSNLVIKQTQGIWRTRDEKLKPYHAYLDLLIDRFDVLRYIHLPRAENQFADALATLASLIVIPTGVNVRPLLIETRSAPAYCCLIGEIEDQIELPWYHDIYQFLSFGAYPESASAKDRRALRQLATRFVVCEDALYRRSPDGLLLLCLDRTSADRVMREVHAGVCDPHMGGHMLAHLIHVPPSELHALASPWPFSVWGIDIIGKISPKSSSGHEYILVAIDYFTKWVEAASYARGVHFKGEVDTLIQEYGIQHHRSSAYRPQTNGAVEAANKNIKRILRKMVVTSRDWSEKLPFALWAYRTSFRTSIGATQYSLVYGMEAVLSVEIEMRSLRVALEQHISEAEWAQSRYDQLSLLDEKRLRAAGHV</sequence>
<dbReference type="Pfam" id="PF00078">
    <property type="entry name" value="RVT_1"/>
    <property type="match status" value="1"/>
</dbReference>
<reference evidence="2 3" key="1">
    <citation type="journal article" date="2018" name="PLoS Genet.">
        <title>Population sequencing reveals clonal diversity and ancestral inbreeding in the grapevine cultivar Chardonnay.</title>
        <authorList>
            <person name="Roach M.J."/>
            <person name="Johnson D.L."/>
            <person name="Bohlmann J."/>
            <person name="van Vuuren H.J."/>
            <person name="Jones S.J."/>
            <person name="Pretorius I.S."/>
            <person name="Schmidt S.A."/>
            <person name="Borneman A.R."/>
        </authorList>
    </citation>
    <scope>NUCLEOTIDE SEQUENCE [LARGE SCALE GENOMIC DNA]</scope>
    <source>
        <strain evidence="3">cv. Chardonnay</strain>
        <tissue evidence="2">Leaf</tissue>
    </source>
</reference>
<dbReference type="InterPro" id="IPR001584">
    <property type="entry name" value="Integrase_cat-core"/>
</dbReference>
<protein>
    <submittedName>
        <fullName evidence="2">Retrovirus-related Pol polyprotein from transposon 297</fullName>
    </submittedName>
</protein>
<dbReference type="Pfam" id="PF13456">
    <property type="entry name" value="RVT_3"/>
    <property type="match status" value="1"/>
</dbReference>
<dbReference type="InterPro" id="IPR012337">
    <property type="entry name" value="RNaseH-like_sf"/>
</dbReference>
<evidence type="ECO:0000259" key="1">
    <source>
        <dbReference type="PROSITE" id="PS50994"/>
    </source>
</evidence>
<dbReference type="GO" id="GO:0015074">
    <property type="term" value="P:DNA integration"/>
    <property type="evidence" value="ECO:0007669"/>
    <property type="project" value="InterPro"/>
</dbReference>
<dbReference type="CDD" id="cd01647">
    <property type="entry name" value="RT_LTR"/>
    <property type="match status" value="1"/>
</dbReference>
<dbReference type="InterPro" id="IPR041577">
    <property type="entry name" value="RT_RNaseH_2"/>
</dbReference>
<proteinExistence type="predicted"/>
<dbReference type="Proteomes" id="UP000288805">
    <property type="component" value="Unassembled WGS sequence"/>
</dbReference>
<dbReference type="AlphaFoldDB" id="A0A438BYB8"/>
<dbReference type="InterPro" id="IPR000477">
    <property type="entry name" value="RT_dom"/>
</dbReference>
<dbReference type="GO" id="GO:0003676">
    <property type="term" value="F:nucleic acid binding"/>
    <property type="evidence" value="ECO:0007669"/>
    <property type="project" value="InterPro"/>
</dbReference>
<dbReference type="EMBL" id="QGNW01002592">
    <property type="protein sequence ID" value="RVW15989.1"/>
    <property type="molecule type" value="Genomic_DNA"/>
</dbReference>